<evidence type="ECO:0000259" key="7">
    <source>
        <dbReference type="Pfam" id="PF09335"/>
    </source>
</evidence>
<keyword evidence="9" id="KW-1185">Reference proteome</keyword>
<proteinExistence type="inferred from homology"/>
<sequence>MEQLGNNIMILIETGGLFAPVLFISFHLLRPLFFLPVVFMCISGGIMFGPVAGTLYSVIGITLSSMIFYGLIRWMPRTFDKLTRLKQKLMGDSTAMTTSQVALLRLVPFIHFHLLSLCLLEASESFRAYTKASLLTNIPLAFVYTSVGRWLSHLSPLYIFVFLLVLLPLIYLLRRKEIIIKWQDFFQAST</sequence>
<evidence type="ECO:0000313" key="8">
    <source>
        <dbReference type="EMBL" id="MFC7746982.1"/>
    </source>
</evidence>
<evidence type="ECO:0000256" key="1">
    <source>
        <dbReference type="ARBA" id="ARBA00004651"/>
    </source>
</evidence>
<feature type="transmembrane region" description="Helical" evidence="6">
    <location>
        <begin position="7"/>
        <end position="26"/>
    </location>
</feature>
<protein>
    <recommendedName>
        <fullName evidence="6">TVP38/TMEM64 family membrane protein</fullName>
    </recommendedName>
</protein>
<keyword evidence="3 6" id="KW-0812">Transmembrane</keyword>
<comment type="caution">
    <text evidence="8">The sequence shown here is derived from an EMBL/GenBank/DDBJ whole genome shotgun (WGS) entry which is preliminary data.</text>
</comment>
<dbReference type="Proteomes" id="UP001596620">
    <property type="component" value="Unassembled WGS sequence"/>
</dbReference>
<evidence type="ECO:0000256" key="4">
    <source>
        <dbReference type="ARBA" id="ARBA00022989"/>
    </source>
</evidence>
<gene>
    <name evidence="8" type="ORF">ACFQU8_06990</name>
</gene>
<keyword evidence="4 6" id="KW-1133">Transmembrane helix</keyword>
<dbReference type="RefSeq" id="WP_382358502.1">
    <property type="nucleotide sequence ID" value="NZ_JBHTGR010000012.1"/>
</dbReference>
<keyword evidence="2 6" id="KW-1003">Cell membrane</keyword>
<comment type="subcellular location">
    <subcellularLocation>
        <location evidence="1 6">Cell membrane</location>
        <topology evidence="1 6">Multi-pass membrane protein</topology>
    </subcellularLocation>
</comment>
<dbReference type="InterPro" id="IPR015414">
    <property type="entry name" value="TMEM64"/>
</dbReference>
<dbReference type="PANTHER" id="PTHR12677:SF59">
    <property type="entry name" value="GOLGI APPARATUS MEMBRANE PROTEIN TVP38-RELATED"/>
    <property type="match status" value="1"/>
</dbReference>
<evidence type="ECO:0000256" key="6">
    <source>
        <dbReference type="RuleBase" id="RU366058"/>
    </source>
</evidence>
<feature type="domain" description="VTT" evidence="7">
    <location>
        <begin position="36"/>
        <end position="149"/>
    </location>
</feature>
<organism evidence="8 9">
    <name type="scientific">Lentibacillus kimchii</name>
    <dbReference type="NCBI Taxonomy" id="1542911"/>
    <lineage>
        <taxon>Bacteria</taxon>
        <taxon>Bacillati</taxon>
        <taxon>Bacillota</taxon>
        <taxon>Bacilli</taxon>
        <taxon>Bacillales</taxon>
        <taxon>Bacillaceae</taxon>
        <taxon>Lentibacillus</taxon>
    </lineage>
</organism>
<dbReference type="PANTHER" id="PTHR12677">
    <property type="entry name" value="GOLGI APPARATUS MEMBRANE PROTEIN TVP38-RELATED"/>
    <property type="match status" value="1"/>
</dbReference>
<feature type="transmembrane region" description="Helical" evidence="6">
    <location>
        <begin position="95"/>
        <end position="120"/>
    </location>
</feature>
<evidence type="ECO:0000313" key="9">
    <source>
        <dbReference type="Proteomes" id="UP001596620"/>
    </source>
</evidence>
<comment type="similarity">
    <text evidence="6">Belongs to the TVP38/TMEM64 family.</text>
</comment>
<evidence type="ECO:0000256" key="2">
    <source>
        <dbReference type="ARBA" id="ARBA00022475"/>
    </source>
</evidence>
<name>A0ABW2USU7_9BACI</name>
<comment type="caution">
    <text evidence="6">Lacks conserved residue(s) required for the propagation of feature annotation.</text>
</comment>
<feature type="transmembrane region" description="Helical" evidence="6">
    <location>
        <begin position="55"/>
        <end position="75"/>
    </location>
</feature>
<evidence type="ECO:0000256" key="3">
    <source>
        <dbReference type="ARBA" id="ARBA00022692"/>
    </source>
</evidence>
<accession>A0ABW2USU7</accession>
<keyword evidence="5 6" id="KW-0472">Membrane</keyword>
<reference evidence="9" key="1">
    <citation type="journal article" date="2019" name="Int. J. Syst. Evol. Microbiol.">
        <title>The Global Catalogue of Microorganisms (GCM) 10K type strain sequencing project: providing services to taxonomists for standard genome sequencing and annotation.</title>
        <authorList>
            <consortium name="The Broad Institute Genomics Platform"/>
            <consortium name="The Broad Institute Genome Sequencing Center for Infectious Disease"/>
            <person name="Wu L."/>
            <person name="Ma J."/>
        </authorList>
    </citation>
    <scope>NUCLEOTIDE SEQUENCE [LARGE SCALE GENOMIC DNA]</scope>
    <source>
        <strain evidence="9">JCM 30234</strain>
    </source>
</reference>
<dbReference type="Pfam" id="PF09335">
    <property type="entry name" value="VTT_dom"/>
    <property type="match status" value="1"/>
</dbReference>
<feature type="transmembrane region" description="Helical" evidence="6">
    <location>
        <begin position="157"/>
        <end position="173"/>
    </location>
</feature>
<evidence type="ECO:0000256" key="5">
    <source>
        <dbReference type="ARBA" id="ARBA00023136"/>
    </source>
</evidence>
<dbReference type="InterPro" id="IPR032816">
    <property type="entry name" value="VTT_dom"/>
</dbReference>
<dbReference type="EMBL" id="JBHTGR010000012">
    <property type="protein sequence ID" value="MFC7746982.1"/>
    <property type="molecule type" value="Genomic_DNA"/>
</dbReference>